<dbReference type="KEGG" id="npv:OHM77_05570"/>
<dbReference type="Proteomes" id="UP001234916">
    <property type="component" value="Chromosome"/>
</dbReference>
<keyword evidence="6" id="KW-0969">Cilium</keyword>
<dbReference type="NCBIfam" id="TIGR02550">
    <property type="entry name" value="flagell_flgL"/>
    <property type="match status" value="1"/>
</dbReference>
<dbReference type="InterPro" id="IPR013384">
    <property type="entry name" value="Flagell_FlgL"/>
</dbReference>
<dbReference type="GO" id="GO:0071973">
    <property type="term" value="P:bacterial-type flagellum-dependent cell motility"/>
    <property type="evidence" value="ECO:0007669"/>
    <property type="project" value="InterPro"/>
</dbReference>
<dbReference type="Pfam" id="PF00669">
    <property type="entry name" value="Flagellin_N"/>
    <property type="match status" value="1"/>
</dbReference>
<dbReference type="GO" id="GO:0005576">
    <property type="term" value="C:extracellular region"/>
    <property type="evidence" value="ECO:0007669"/>
    <property type="project" value="UniProtKB-SubCell"/>
</dbReference>
<dbReference type="PANTHER" id="PTHR42792">
    <property type="entry name" value="FLAGELLIN"/>
    <property type="match status" value="1"/>
</dbReference>
<evidence type="ECO:0000259" key="5">
    <source>
        <dbReference type="Pfam" id="PF00669"/>
    </source>
</evidence>
<proteinExistence type="inferred from homology"/>
<dbReference type="GO" id="GO:0005198">
    <property type="term" value="F:structural molecule activity"/>
    <property type="evidence" value="ECO:0007669"/>
    <property type="project" value="InterPro"/>
</dbReference>
<name>A0AA49IY98_9PROT</name>
<evidence type="ECO:0000313" key="6">
    <source>
        <dbReference type="EMBL" id="WIM06735.1"/>
    </source>
</evidence>
<keyword evidence="6" id="KW-0282">Flagellum</keyword>
<organism evidence="6">
    <name type="scientific">Candidatus Nitricoxidivorans perseverans</name>
    <dbReference type="NCBI Taxonomy" id="2975601"/>
    <lineage>
        <taxon>Bacteria</taxon>
        <taxon>Pseudomonadati</taxon>
        <taxon>Pseudomonadota</taxon>
        <taxon>Betaproteobacteria</taxon>
        <taxon>Nitrosomonadales</taxon>
        <taxon>Sterolibacteriaceae</taxon>
        <taxon>Candidatus Nitricoxidivorans</taxon>
    </lineage>
</organism>
<dbReference type="Gene3D" id="1.20.1330.10">
    <property type="entry name" value="f41 fragment of flagellin, N-terminal domain"/>
    <property type="match status" value="2"/>
</dbReference>
<accession>A0AA49IY98</accession>
<dbReference type="PANTHER" id="PTHR42792:SF1">
    <property type="entry name" value="FLAGELLAR HOOK-ASSOCIATED PROTEIN 3"/>
    <property type="match status" value="1"/>
</dbReference>
<protein>
    <submittedName>
        <fullName evidence="6">Flagellar hook-associated protein FlgL</fullName>
    </submittedName>
</protein>
<evidence type="ECO:0000256" key="3">
    <source>
        <dbReference type="ARBA" id="ARBA00005709"/>
    </source>
</evidence>
<dbReference type="InterPro" id="IPR001492">
    <property type="entry name" value="Flagellin"/>
</dbReference>
<dbReference type="SUPFAM" id="SSF64518">
    <property type="entry name" value="Phase 1 flagellin"/>
    <property type="match status" value="1"/>
</dbReference>
<dbReference type="InterPro" id="IPR001029">
    <property type="entry name" value="Flagellin_N"/>
</dbReference>
<sequence>MIRVSTGMIYDAGVGTINSQTASLLHLQQQVATGRRILKPSDDPVNAARALVVTQAKDIVAQYAANQGNAVSALGLEEAQLTGVNDLLARVKELTVQAGNSVLAASDRRSIALELRARFDELLGIANATDGVGQYIFSGYMGDTKPFGATVDQLNAAPANEAAYLGDDGQRRLQVSPTRLLEVSDSGSDVFKRIKNGNGTFATNYASANTGTGVIDAGSLTGSFVADTYTISFAPSGSGLDYTVTGAVSGVVATGTYRSGQVIAFGGASVTITGAPAAADTFTVAPSTSQSLFKTLANLIGTLERSATGGAAQAKFAGDIGSALINLDQANENILRVRTMIGARLSEIDSLASINEDLMIQYDETLSGLQDLDYAKAISDMQRKQLDLEAAQKSFMRTSQLSLFSYM</sequence>
<reference evidence="6" key="1">
    <citation type="journal article" date="2023" name="Nat. Microbiol.">
        <title>Enrichment and characterization of a nitric oxide-reducing microbial community in a continuous bioreactor.</title>
        <authorList>
            <person name="Garrido-Amador P."/>
            <person name="Stortenbeker N."/>
            <person name="Wessels H.J.C.T."/>
            <person name="Speth D.R."/>
            <person name="Garcia-Heredia I."/>
            <person name="Kartal B."/>
        </authorList>
    </citation>
    <scope>NUCLEOTIDE SEQUENCE</scope>
    <source>
        <strain evidence="6">MAG1</strain>
    </source>
</reference>
<dbReference type="AlphaFoldDB" id="A0AA49IY98"/>
<evidence type="ECO:0000256" key="1">
    <source>
        <dbReference type="ARBA" id="ARBA00004365"/>
    </source>
</evidence>
<comment type="subcellular location">
    <subcellularLocation>
        <location evidence="1">Bacterial flagellum</location>
    </subcellularLocation>
    <subcellularLocation>
        <location evidence="2">Secreted</location>
    </subcellularLocation>
</comment>
<keyword evidence="6" id="KW-0966">Cell projection</keyword>
<evidence type="ECO:0000256" key="2">
    <source>
        <dbReference type="ARBA" id="ARBA00004613"/>
    </source>
</evidence>
<keyword evidence="4" id="KW-0975">Bacterial flagellum</keyword>
<feature type="domain" description="Flagellin N-terminal" evidence="5">
    <location>
        <begin position="4"/>
        <end position="140"/>
    </location>
</feature>
<comment type="similarity">
    <text evidence="3">Belongs to the bacterial flagellin family.</text>
</comment>
<dbReference type="EMBL" id="CP107246">
    <property type="protein sequence ID" value="WIM06735.1"/>
    <property type="molecule type" value="Genomic_DNA"/>
</dbReference>
<dbReference type="GO" id="GO:0009424">
    <property type="term" value="C:bacterial-type flagellum hook"/>
    <property type="evidence" value="ECO:0007669"/>
    <property type="project" value="InterPro"/>
</dbReference>
<evidence type="ECO:0000256" key="4">
    <source>
        <dbReference type="ARBA" id="ARBA00023143"/>
    </source>
</evidence>
<gene>
    <name evidence="6" type="primary">flgL</name>
    <name evidence="6" type="ORF">OHM77_05570</name>
</gene>